<dbReference type="Pfam" id="PF17921">
    <property type="entry name" value="Integrase_H2C2"/>
    <property type="match status" value="1"/>
</dbReference>
<dbReference type="PROSITE" id="PS50994">
    <property type="entry name" value="INTEGRASE"/>
    <property type="match status" value="1"/>
</dbReference>
<keyword evidence="3" id="KW-1185">Reference proteome</keyword>
<dbReference type="PANTHER" id="PTHR37984">
    <property type="entry name" value="PROTEIN CBG26694"/>
    <property type="match status" value="1"/>
</dbReference>
<evidence type="ECO:0000313" key="3">
    <source>
        <dbReference type="Proteomes" id="UP000237271"/>
    </source>
</evidence>
<dbReference type="AlphaFoldDB" id="A0A2P4YFH3"/>
<reference evidence="2 3" key="1">
    <citation type="journal article" date="2017" name="Genome Biol. Evol.">
        <title>Phytophthora megakarya and P. palmivora, closely related causal agents of cacao black pod rot, underwent increases in genome sizes and gene numbers by different mechanisms.</title>
        <authorList>
            <person name="Ali S.S."/>
            <person name="Shao J."/>
            <person name="Lary D.J."/>
            <person name="Kronmiller B."/>
            <person name="Shen D."/>
            <person name="Strem M.D."/>
            <person name="Amoako-Attah I."/>
            <person name="Akrofi A.Y."/>
            <person name="Begoude B.A."/>
            <person name="Ten Hoopen G.M."/>
            <person name="Coulibaly K."/>
            <person name="Kebe B.I."/>
            <person name="Melnick R.L."/>
            <person name="Guiltinan M.J."/>
            <person name="Tyler B.M."/>
            <person name="Meinhardt L.W."/>
            <person name="Bailey B.A."/>
        </authorList>
    </citation>
    <scope>NUCLEOTIDE SEQUENCE [LARGE SCALE GENOMIC DNA]</scope>
    <source>
        <strain evidence="3">sbr112.9</strain>
    </source>
</reference>
<dbReference type="InterPro" id="IPR043128">
    <property type="entry name" value="Rev_trsase/Diguanyl_cyclase"/>
</dbReference>
<proteinExistence type="predicted"/>
<dbReference type="InterPro" id="IPR041588">
    <property type="entry name" value="Integrase_H2C2"/>
</dbReference>
<dbReference type="InterPro" id="IPR012337">
    <property type="entry name" value="RNaseH-like_sf"/>
</dbReference>
<dbReference type="OrthoDB" id="1938712at2759"/>
<accession>A0A2P4YFH3</accession>
<dbReference type="SUPFAM" id="SSF53098">
    <property type="entry name" value="Ribonuclease H-like"/>
    <property type="match status" value="1"/>
</dbReference>
<dbReference type="InterPro" id="IPR001584">
    <property type="entry name" value="Integrase_cat-core"/>
</dbReference>
<dbReference type="GO" id="GO:0015074">
    <property type="term" value="P:DNA integration"/>
    <property type="evidence" value="ECO:0007669"/>
    <property type="project" value="InterPro"/>
</dbReference>
<name>A0A2P4YFH3_9STRA</name>
<dbReference type="SUPFAM" id="SSF56672">
    <property type="entry name" value="DNA/RNA polymerases"/>
    <property type="match status" value="1"/>
</dbReference>
<sequence length="409" mass="46708">MPQRISNSQRRSNAWSQLVRPLHSFVQTYFGDIFLAIFGTVMEVHLNHLLRVFEVTTAHKLYANIEKTTFAAVEIKVLSCFVSRVGVRADSGKVKAIADWPTPRPQKDSDWVWEQQHQDTFDIINASIQHEPVLALADENYTPMMRFLFEVKDAKTQLRRCELADGLPHCRVAPGDPPRVVVPNDEDLKYDILLKANDARMSGHLGQNETYQAVSQTFWCPHMYKWVAHYVKTCETCQRMKLSDHASLPLQGLPVPAKCWKSMSLDFAFDLPVDGKGNTSILVFICRFSKMAHLVSVRDKVIRTRAVQLLLDSVFRYHGLLKTIVSDRDPRFPLYSGRVLYTAISVTLTKSTANHPQTNDQTERDNRVFENTLRSICAEAPRSWSDQLPMDEFALNNTIHSSTGFTPFH</sequence>
<dbReference type="Gene3D" id="3.30.420.10">
    <property type="entry name" value="Ribonuclease H-like superfamily/Ribonuclease H"/>
    <property type="match status" value="1"/>
</dbReference>
<dbReference type="InterPro" id="IPR036397">
    <property type="entry name" value="RNaseH_sf"/>
</dbReference>
<dbReference type="InterPro" id="IPR050951">
    <property type="entry name" value="Retrovirus_Pol_polyprotein"/>
</dbReference>
<feature type="domain" description="Integrase catalytic" evidence="1">
    <location>
        <begin position="250"/>
        <end position="409"/>
    </location>
</feature>
<evidence type="ECO:0000313" key="2">
    <source>
        <dbReference type="EMBL" id="POM76544.1"/>
    </source>
</evidence>
<gene>
    <name evidence="2" type="ORF">PHPALM_6202</name>
</gene>
<protein>
    <submittedName>
        <fullName evidence="2">Pol protein</fullName>
    </submittedName>
</protein>
<comment type="caution">
    <text evidence="2">The sequence shown here is derived from an EMBL/GenBank/DDBJ whole genome shotgun (WGS) entry which is preliminary data.</text>
</comment>
<dbReference type="Gene3D" id="3.30.70.270">
    <property type="match status" value="1"/>
</dbReference>
<dbReference type="Proteomes" id="UP000237271">
    <property type="component" value="Unassembled WGS sequence"/>
</dbReference>
<dbReference type="EMBL" id="NCKW01003423">
    <property type="protein sequence ID" value="POM76544.1"/>
    <property type="molecule type" value="Genomic_DNA"/>
</dbReference>
<dbReference type="InterPro" id="IPR043502">
    <property type="entry name" value="DNA/RNA_pol_sf"/>
</dbReference>
<dbReference type="PANTHER" id="PTHR37984:SF5">
    <property type="entry name" value="PROTEIN NYNRIN-LIKE"/>
    <property type="match status" value="1"/>
</dbReference>
<dbReference type="Gene3D" id="1.10.340.70">
    <property type="match status" value="1"/>
</dbReference>
<organism evidence="2 3">
    <name type="scientific">Phytophthora palmivora</name>
    <dbReference type="NCBI Taxonomy" id="4796"/>
    <lineage>
        <taxon>Eukaryota</taxon>
        <taxon>Sar</taxon>
        <taxon>Stramenopiles</taxon>
        <taxon>Oomycota</taxon>
        <taxon>Peronosporomycetes</taxon>
        <taxon>Peronosporales</taxon>
        <taxon>Peronosporaceae</taxon>
        <taxon>Phytophthora</taxon>
    </lineage>
</organism>
<dbReference type="GO" id="GO:0003676">
    <property type="term" value="F:nucleic acid binding"/>
    <property type="evidence" value="ECO:0007669"/>
    <property type="project" value="InterPro"/>
</dbReference>
<evidence type="ECO:0000259" key="1">
    <source>
        <dbReference type="PROSITE" id="PS50994"/>
    </source>
</evidence>